<comment type="caution">
    <text evidence="2">The sequence shown here is derived from an EMBL/GenBank/DDBJ whole genome shotgun (WGS) entry which is preliminary data.</text>
</comment>
<organism evidence="2 3">
    <name type="scientific">Candidatus Magasanikbacteria bacterium CG11_big_fil_rev_8_21_14_0_20_39_34</name>
    <dbReference type="NCBI Taxonomy" id="1974653"/>
    <lineage>
        <taxon>Bacteria</taxon>
        <taxon>Candidatus Magasanikiibacteriota</taxon>
    </lineage>
</organism>
<evidence type="ECO:0000313" key="2">
    <source>
        <dbReference type="EMBL" id="PIR04410.1"/>
    </source>
</evidence>
<accession>A0A2H0N676</accession>
<gene>
    <name evidence="2" type="ORF">COV59_01010</name>
</gene>
<dbReference type="EMBL" id="PCWN01000003">
    <property type="protein sequence ID" value="PIR04410.1"/>
    <property type="molecule type" value="Genomic_DNA"/>
</dbReference>
<proteinExistence type="predicted"/>
<feature type="region of interest" description="Disordered" evidence="1">
    <location>
        <begin position="53"/>
        <end position="80"/>
    </location>
</feature>
<sequence length="271" mass="30266">MFLFSLFFSSILFALWMPTGIQQGETVRKDQGGDAIVPRHLLPKLPSLWSPGEFQQTNPSQQVSTPTPNPTGVNWSDGVPEGDAQHVLSENFTYCERAAYLHTLLTDVQEGYQSNVVRPLFFLTFAQTRGQNDVRTMLGGRGLLTLSFAEAKGYGLTVDDDVEDERLDPWRVMYALADSFEQEAEEGWSEELIVAAFYKGANMVRTCLHVVEPIEDGLSLDASELFRLCAVLLPEGDRVRDLALDYPKVDAFYSESVERISQELTGSCIIP</sequence>
<protein>
    <submittedName>
        <fullName evidence="2">Uncharacterized protein</fullName>
    </submittedName>
</protein>
<evidence type="ECO:0000313" key="3">
    <source>
        <dbReference type="Proteomes" id="UP000229600"/>
    </source>
</evidence>
<evidence type="ECO:0000256" key="1">
    <source>
        <dbReference type="SAM" id="MobiDB-lite"/>
    </source>
</evidence>
<dbReference type="AlphaFoldDB" id="A0A2H0N676"/>
<reference evidence="2 3" key="1">
    <citation type="submission" date="2017-09" db="EMBL/GenBank/DDBJ databases">
        <title>Depth-based differentiation of microbial function through sediment-hosted aquifers and enrichment of novel symbionts in the deep terrestrial subsurface.</title>
        <authorList>
            <person name="Probst A.J."/>
            <person name="Ladd B."/>
            <person name="Jarett J.K."/>
            <person name="Geller-Mcgrath D.E."/>
            <person name="Sieber C.M."/>
            <person name="Emerson J.B."/>
            <person name="Anantharaman K."/>
            <person name="Thomas B.C."/>
            <person name="Malmstrom R."/>
            <person name="Stieglmeier M."/>
            <person name="Klingl A."/>
            <person name="Woyke T."/>
            <person name="Ryan C.M."/>
            <person name="Banfield J.F."/>
        </authorList>
    </citation>
    <scope>NUCLEOTIDE SEQUENCE [LARGE SCALE GENOMIC DNA]</scope>
    <source>
        <strain evidence="2">CG11_big_fil_rev_8_21_14_0_20_39_34</strain>
    </source>
</reference>
<name>A0A2H0N676_9BACT</name>
<dbReference type="Proteomes" id="UP000229600">
    <property type="component" value="Unassembled WGS sequence"/>
</dbReference>
<feature type="compositionally biased region" description="Polar residues" evidence="1">
    <location>
        <begin position="53"/>
        <end position="74"/>
    </location>
</feature>